<dbReference type="GO" id="GO:0009086">
    <property type="term" value="P:methionine biosynthetic process"/>
    <property type="evidence" value="ECO:0007669"/>
    <property type="project" value="InterPro"/>
</dbReference>
<accession>M0QCS9</accession>
<dbReference type="GO" id="GO:0008270">
    <property type="term" value="F:zinc ion binding"/>
    <property type="evidence" value="ECO:0007669"/>
    <property type="project" value="InterPro"/>
</dbReference>
<keyword evidence="3" id="KW-1185">Reference proteome</keyword>
<dbReference type="AlphaFoldDB" id="M0QCS9"/>
<dbReference type="STRING" id="1223545.GS4_02_00650"/>
<dbReference type="InterPro" id="IPR002629">
    <property type="entry name" value="Met_Synth_C/arc"/>
</dbReference>
<evidence type="ECO:0000259" key="1">
    <source>
        <dbReference type="Pfam" id="PF01717"/>
    </source>
</evidence>
<dbReference type="eggNOG" id="COG0620">
    <property type="taxonomic scope" value="Bacteria"/>
</dbReference>
<organism evidence="2 3">
    <name type="scientific">Gordonia soli NBRC 108243</name>
    <dbReference type="NCBI Taxonomy" id="1223545"/>
    <lineage>
        <taxon>Bacteria</taxon>
        <taxon>Bacillati</taxon>
        <taxon>Actinomycetota</taxon>
        <taxon>Actinomycetes</taxon>
        <taxon>Mycobacteriales</taxon>
        <taxon>Gordoniaceae</taxon>
        <taxon>Gordonia</taxon>
    </lineage>
</organism>
<dbReference type="InterPro" id="IPR038071">
    <property type="entry name" value="UROD/MetE-like_sf"/>
</dbReference>
<reference evidence="2 3" key="1">
    <citation type="submission" date="2013-01" db="EMBL/GenBank/DDBJ databases">
        <title>Whole genome shotgun sequence of Gordonia soli NBRC 108243.</title>
        <authorList>
            <person name="Isaki-Nakamura S."/>
            <person name="Hosoyama A."/>
            <person name="Tsuchikane K."/>
            <person name="Ando Y."/>
            <person name="Baba S."/>
            <person name="Ohji S."/>
            <person name="Hamada M."/>
            <person name="Tamura T."/>
            <person name="Yamazoe A."/>
            <person name="Yamazaki S."/>
            <person name="Fujita N."/>
        </authorList>
    </citation>
    <scope>NUCLEOTIDE SEQUENCE [LARGE SCALE GENOMIC DNA]</scope>
    <source>
        <strain evidence="2 3">NBRC 108243</strain>
    </source>
</reference>
<dbReference type="Gene3D" id="3.20.20.210">
    <property type="match status" value="1"/>
</dbReference>
<name>M0QCS9_9ACTN</name>
<protein>
    <recommendedName>
        <fullName evidence="1">Cobalamin-independent methionine synthase MetE C-terminal/archaeal domain-containing protein</fullName>
    </recommendedName>
</protein>
<dbReference type="EMBL" id="BANX01000002">
    <property type="protein sequence ID" value="GAC66355.1"/>
    <property type="molecule type" value="Genomic_DNA"/>
</dbReference>
<proteinExistence type="predicted"/>
<dbReference type="GO" id="GO:0003871">
    <property type="term" value="F:5-methyltetrahydropteroyltriglutamate-homocysteine S-methyltransferase activity"/>
    <property type="evidence" value="ECO:0007669"/>
    <property type="project" value="InterPro"/>
</dbReference>
<comment type="caution">
    <text evidence="2">The sequence shown here is derived from an EMBL/GenBank/DDBJ whole genome shotgun (WGS) entry which is preliminary data.</text>
</comment>
<dbReference type="Proteomes" id="UP000011666">
    <property type="component" value="Unassembled WGS sequence"/>
</dbReference>
<dbReference type="Pfam" id="PF01717">
    <property type="entry name" value="Meth_synt_2"/>
    <property type="match status" value="1"/>
</dbReference>
<gene>
    <name evidence="2" type="ORF">GS4_02_00650</name>
</gene>
<sequence>MSSPFAGLGTGVGSMPQVAPTQAAEIVTGELDLAFLPELPSRGLGADLIGRMAALLVDIPLDVSSRGYRLSARPSAVSRRADELLRRDLDAIEELWDGAGFIGTARPFKIQACGPFTLAASVEAGGGHKAIRDRGAWTDLVESTTEGLRVHAAEVVRRLGVEVLVQIDEPSVGAVIDGRVTPLSRLDTVPPVPVADVAEALSGLVEKLGHPVVVHSCDTPRWDLIDQLPAAGFSLDVTALTTADLDGIGGLVDRGALLVAGIVPSTEQSSPLHADEVAGRLAALVDRIGLDREVLARNVIVTPTCGLAGATPMWSVTALGLCARAAQALAEDPTAV</sequence>
<dbReference type="SUPFAM" id="SSF51726">
    <property type="entry name" value="UROD/MetE-like"/>
    <property type="match status" value="1"/>
</dbReference>
<feature type="domain" description="Cobalamin-independent methionine synthase MetE C-terminal/archaeal" evidence="1">
    <location>
        <begin position="10"/>
        <end position="327"/>
    </location>
</feature>
<dbReference type="RefSeq" id="WP_007616498.1">
    <property type="nucleotide sequence ID" value="NZ_BANX01000002.1"/>
</dbReference>
<evidence type="ECO:0000313" key="2">
    <source>
        <dbReference type="EMBL" id="GAC66355.1"/>
    </source>
</evidence>
<evidence type="ECO:0000313" key="3">
    <source>
        <dbReference type="Proteomes" id="UP000011666"/>
    </source>
</evidence>